<dbReference type="OMA" id="MINAREQ"/>
<comment type="catalytic activity">
    <reaction evidence="1">
        <text>2 (2E,6E,10E)-geranylgeranyl diphosphate = 15-cis-phytoene + 2 diphosphate</text>
        <dbReference type="Rhea" id="RHEA:34475"/>
        <dbReference type="ChEBI" id="CHEBI:27787"/>
        <dbReference type="ChEBI" id="CHEBI:33019"/>
        <dbReference type="ChEBI" id="CHEBI:58756"/>
        <dbReference type="EC" id="2.5.1.32"/>
    </reaction>
</comment>
<dbReference type="InterPro" id="IPR002060">
    <property type="entry name" value="Squ/phyt_synthse"/>
</dbReference>
<dbReference type="FunCoup" id="R4FK79">
    <property type="interactions" value="1504"/>
</dbReference>
<dbReference type="STRING" id="13249.R4FK79"/>
<organism evidence="4">
    <name type="scientific">Rhodnius prolixus</name>
    <name type="common">Triatomid bug</name>
    <dbReference type="NCBI Taxonomy" id="13249"/>
    <lineage>
        <taxon>Eukaryota</taxon>
        <taxon>Metazoa</taxon>
        <taxon>Ecdysozoa</taxon>
        <taxon>Arthropoda</taxon>
        <taxon>Hexapoda</taxon>
        <taxon>Insecta</taxon>
        <taxon>Pterygota</taxon>
        <taxon>Neoptera</taxon>
        <taxon>Paraneoptera</taxon>
        <taxon>Hemiptera</taxon>
        <taxon>Heteroptera</taxon>
        <taxon>Panheteroptera</taxon>
        <taxon>Cimicomorpha</taxon>
        <taxon>Reduviidae</taxon>
        <taxon>Triatominae</taxon>
        <taxon>Rhodnius</taxon>
    </lineage>
</organism>
<name>R4FK79_RHOPR</name>
<dbReference type="EMBL" id="ACPB03007690">
    <property type="status" value="NOT_ANNOTATED_CDS"/>
    <property type="molecule type" value="Genomic_DNA"/>
</dbReference>
<dbReference type="EnsemblMetazoa" id="RPRC005569-RA">
    <property type="protein sequence ID" value="RPRC005569-PA"/>
    <property type="gene ID" value="RPRC005569"/>
</dbReference>
<dbReference type="Pfam" id="PF00494">
    <property type="entry name" value="SQS_PSY"/>
    <property type="match status" value="1"/>
</dbReference>
<dbReference type="GO" id="GO:0016117">
    <property type="term" value="P:carotenoid biosynthetic process"/>
    <property type="evidence" value="ECO:0007669"/>
    <property type="project" value="UniProtKB-KW"/>
</dbReference>
<protein>
    <recommendedName>
        <fullName evidence="2">15-cis-phytoene synthase</fullName>
        <ecNumber evidence="2">2.5.1.32</ecNumber>
    </recommendedName>
</protein>
<proteinExistence type="evidence at transcript level"/>
<evidence type="ECO:0000313" key="5">
    <source>
        <dbReference type="EnsemblMetazoa" id="RPRC005569-PA"/>
    </source>
</evidence>
<dbReference type="SUPFAM" id="SSF48576">
    <property type="entry name" value="Terpenoid synthases"/>
    <property type="match status" value="1"/>
</dbReference>
<dbReference type="Gene3D" id="1.10.600.10">
    <property type="entry name" value="Farnesyl Diphosphate Synthase"/>
    <property type="match status" value="1"/>
</dbReference>
<accession>R4FK79</accession>
<dbReference type="EC" id="2.5.1.32" evidence="2"/>
<dbReference type="GeneID" id="141456112"/>
<evidence type="ECO:0000256" key="3">
    <source>
        <dbReference type="ARBA" id="ARBA00022746"/>
    </source>
</evidence>
<evidence type="ECO:0000313" key="6">
    <source>
        <dbReference type="Proteomes" id="UP000015103"/>
    </source>
</evidence>
<dbReference type="PANTHER" id="PTHR31480">
    <property type="entry name" value="BIFUNCTIONAL LYCOPENE CYCLASE/PHYTOENE SYNTHASE"/>
    <property type="match status" value="1"/>
</dbReference>
<dbReference type="InterPro" id="IPR008949">
    <property type="entry name" value="Isoprenoid_synthase_dom_sf"/>
</dbReference>
<dbReference type="InParanoid" id="R4FK79"/>
<dbReference type="AlphaFoldDB" id="R4FK79"/>
<dbReference type="EMBL" id="GAHY01001983">
    <property type="protein sequence ID" value="JAA75527.1"/>
    <property type="molecule type" value="mRNA"/>
</dbReference>
<sequence>MAQILKIFKSPVVLASRNKTATSKSSPSQYCVNLVKTHDYENFLCTLLLPKAARSAAFAVRAFNIEVARVADQTSEGNLAAMRMKFWEESLDKLYGNKAPEHPVALELARIVGKHNLLKRQLSRLVSARSKILLTFSFESMELMEKYAEESVSPVYYLILQASGVQNLHADHAASHLGKAQGLTNLLRSLPYNANRRQLLLPQDVLIKHSVSQEDILRQRNSNAIKQVVFDIASSANLHLQKARSLRNDVPKEALVIFLPAVAISNFLENLRNVDFDVFTPFIHQRNIHLGVSLFWRKLFSSY</sequence>
<dbReference type="Proteomes" id="UP000015103">
    <property type="component" value="Unassembled WGS sequence"/>
</dbReference>
<dbReference type="VEuPathDB" id="VectorBase:RPRC005569"/>
<evidence type="ECO:0000256" key="2">
    <source>
        <dbReference type="ARBA" id="ARBA00012396"/>
    </source>
</evidence>
<dbReference type="eggNOG" id="KOG4411">
    <property type="taxonomic scope" value="Eukaryota"/>
</dbReference>
<keyword evidence="3" id="KW-0125">Carotenoid biosynthesis</keyword>
<keyword evidence="6" id="KW-1185">Reference proteome</keyword>
<evidence type="ECO:0000313" key="4">
    <source>
        <dbReference type="EMBL" id="JAA75527.1"/>
    </source>
</evidence>
<reference evidence="6" key="2">
    <citation type="submission" date="2015-04" db="EMBL/GenBank/DDBJ databases">
        <authorList>
            <person name="Wilson R.K."/>
            <person name="Warren W."/>
            <person name="Dotson E."/>
            <person name="Oliveira P.L."/>
        </authorList>
    </citation>
    <scope>NUCLEOTIDE SEQUENCE</scope>
</reference>
<reference evidence="5" key="3">
    <citation type="submission" date="2015-05" db="UniProtKB">
        <authorList>
            <consortium name="EnsemblMetazoa"/>
        </authorList>
    </citation>
    <scope>IDENTIFICATION</scope>
</reference>
<dbReference type="HOGENOM" id="CLU_037269_6_0_1"/>
<dbReference type="RefSeq" id="XP_073987889.1">
    <property type="nucleotide sequence ID" value="XM_074131788.1"/>
</dbReference>
<evidence type="ECO:0000256" key="1">
    <source>
        <dbReference type="ARBA" id="ARBA00001805"/>
    </source>
</evidence>
<reference evidence="4" key="1">
    <citation type="submission" date="2013-04" db="EMBL/GenBank/DDBJ databases">
        <title>An insight into the transcriptome of the digestive tract of the blood sucking bug, Rhodnius prolixus.</title>
        <authorList>
            <person name="Ribeiro J.M.C."/>
            <person name="Genta F.A."/>
            <person name="Sorgine M.H.F."/>
            <person name="Paiva-Silva G.O."/>
            <person name="Majerowicz D."/>
            <person name="Medeiros M."/>
            <person name="Koerich L."/>
            <person name="Terra W.R."/>
            <person name="Ferreira C."/>
            <person name="Pimentel A.C."/>
            <person name="Bisch P.M."/>
            <person name="Diniz M.M.P."/>
            <person name="Nascimento R."/>
            <person name="Salmon D."/>
            <person name="Silber A.M."/>
            <person name="Alves M."/>
            <person name="Oliveira M.F."/>
            <person name="Gondim K.C."/>
            <person name="Silva Neto M.A.C."/>
            <person name="Atella G.C."/>
            <person name="Araujo H."/>
            <person name="Dias F.S."/>
            <person name="Polycarpo C.R."/>
            <person name="Fampa P."/>
            <person name="Melo A.C."/>
            <person name="Tanaka A.S."/>
            <person name="Balczun C."/>
            <person name="Oliveira J.H.M."/>
            <person name="Goncalves R."/>
            <person name="Lazoski C."/>
            <person name="Pereira M.A."/>
            <person name="Rivera-Pomar R."/>
            <person name="Diambra L."/>
            <person name="Schaub G.A."/>
            <person name="Garcia E.S."/>
            <person name="Azambuja P."/>
            <person name="Braz G.R.C."/>
            <person name="Oliveira P.L."/>
        </authorList>
    </citation>
    <scope>NUCLEOTIDE SEQUENCE</scope>
</reference>